<proteinExistence type="predicted"/>
<dbReference type="GO" id="GO:0003887">
    <property type="term" value="F:DNA-directed DNA polymerase activity"/>
    <property type="evidence" value="ECO:0007669"/>
    <property type="project" value="UniProtKB-KW"/>
</dbReference>
<dbReference type="Gene3D" id="3.20.20.140">
    <property type="entry name" value="Metal-dependent hydrolases"/>
    <property type="match status" value="1"/>
</dbReference>
<dbReference type="PANTHER" id="PTHR32294">
    <property type="entry name" value="DNA POLYMERASE III SUBUNIT ALPHA"/>
    <property type="match status" value="1"/>
</dbReference>
<comment type="caution">
    <text evidence="8">The sequence shown here is derived from an EMBL/GenBank/DDBJ whole genome shotgun (WGS) entry which is preliminary data.</text>
</comment>
<organism evidence="8 9">
    <name type="scientific">Pedobacter hiemivivus</name>
    <dbReference type="NCBI Taxonomy" id="2530454"/>
    <lineage>
        <taxon>Bacteria</taxon>
        <taxon>Pseudomonadati</taxon>
        <taxon>Bacteroidota</taxon>
        <taxon>Sphingobacteriia</taxon>
        <taxon>Sphingobacteriales</taxon>
        <taxon>Sphingobacteriaceae</taxon>
        <taxon>Pedobacter</taxon>
    </lineage>
</organism>
<keyword evidence="5" id="KW-0239">DNA-directed DNA polymerase</keyword>
<reference evidence="8 9" key="1">
    <citation type="submission" date="2019-02" db="EMBL/GenBank/DDBJ databases">
        <title>Pedobacter sp. RP-3-8 sp. nov., isolated from Arctic soil.</title>
        <authorList>
            <person name="Dahal R.H."/>
        </authorList>
    </citation>
    <scope>NUCLEOTIDE SEQUENCE [LARGE SCALE GENOMIC DNA]</scope>
    <source>
        <strain evidence="8 9">RP-3-8</strain>
    </source>
</reference>
<dbReference type="Pfam" id="PF17657">
    <property type="entry name" value="DNA_pol3_finger"/>
    <property type="match status" value="1"/>
</dbReference>
<feature type="domain" description="Polymerase/histidinol phosphatase N-terminal" evidence="7">
    <location>
        <begin position="1"/>
        <end position="68"/>
    </location>
</feature>
<protein>
    <recommendedName>
        <fullName evidence="1">DNA-directed DNA polymerase</fullName>
        <ecNumber evidence="1">2.7.7.7</ecNumber>
    </recommendedName>
</protein>
<dbReference type="GO" id="GO:0006260">
    <property type="term" value="P:DNA replication"/>
    <property type="evidence" value="ECO:0007669"/>
    <property type="project" value="UniProtKB-KW"/>
</dbReference>
<dbReference type="EMBL" id="SJSM01000002">
    <property type="protein sequence ID" value="TCC98829.1"/>
    <property type="molecule type" value="Genomic_DNA"/>
</dbReference>
<evidence type="ECO:0000313" key="8">
    <source>
        <dbReference type="EMBL" id="TCC98829.1"/>
    </source>
</evidence>
<evidence type="ECO:0000256" key="2">
    <source>
        <dbReference type="ARBA" id="ARBA00022679"/>
    </source>
</evidence>
<dbReference type="InterPro" id="IPR011708">
    <property type="entry name" value="DNA_pol3_alpha_NTPase_dom"/>
</dbReference>
<dbReference type="InterPro" id="IPR040982">
    <property type="entry name" value="DNA_pol3_finger"/>
</dbReference>
<dbReference type="InterPro" id="IPR016195">
    <property type="entry name" value="Pol/histidinol_Pase-like"/>
</dbReference>
<evidence type="ECO:0000256" key="6">
    <source>
        <dbReference type="ARBA" id="ARBA00049244"/>
    </source>
</evidence>
<keyword evidence="9" id="KW-1185">Reference proteome</keyword>
<dbReference type="Pfam" id="PF02811">
    <property type="entry name" value="PHP"/>
    <property type="match status" value="1"/>
</dbReference>
<evidence type="ECO:0000256" key="4">
    <source>
        <dbReference type="ARBA" id="ARBA00022705"/>
    </source>
</evidence>
<evidence type="ECO:0000256" key="5">
    <source>
        <dbReference type="ARBA" id="ARBA00022932"/>
    </source>
</evidence>
<gene>
    <name evidence="8" type="primary">dnaE</name>
    <name evidence="8" type="ORF">EZ444_06015</name>
</gene>
<dbReference type="SUPFAM" id="SSF89550">
    <property type="entry name" value="PHP domain-like"/>
    <property type="match status" value="1"/>
</dbReference>
<dbReference type="OrthoDB" id="9803237at2"/>
<evidence type="ECO:0000259" key="7">
    <source>
        <dbReference type="SMART" id="SM00481"/>
    </source>
</evidence>
<dbReference type="Gene3D" id="1.10.150.870">
    <property type="match status" value="1"/>
</dbReference>
<comment type="catalytic activity">
    <reaction evidence="6">
        <text>DNA(n) + a 2'-deoxyribonucleoside 5'-triphosphate = DNA(n+1) + diphosphate</text>
        <dbReference type="Rhea" id="RHEA:22508"/>
        <dbReference type="Rhea" id="RHEA-COMP:17339"/>
        <dbReference type="Rhea" id="RHEA-COMP:17340"/>
        <dbReference type="ChEBI" id="CHEBI:33019"/>
        <dbReference type="ChEBI" id="CHEBI:61560"/>
        <dbReference type="ChEBI" id="CHEBI:173112"/>
        <dbReference type="EC" id="2.7.7.7"/>
    </reaction>
</comment>
<dbReference type="NCBIfam" id="TIGR00594">
    <property type="entry name" value="polc"/>
    <property type="match status" value="1"/>
</dbReference>
<dbReference type="InterPro" id="IPR004805">
    <property type="entry name" value="DnaE2/DnaE/PolC"/>
</dbReference>
<keyword evidence="2 8" id="KW-0808">Transferase</keyword>
<sequence length="983" mass="113459">MYLNVHSHYSLRYGTMSVKTLVEEAKARGITQMVITDINNSTGVMEFMRECRKENIKPIGGMEFRRDKKLLYIGIARNREGMKELNDFLSYHNLEQKELPDKPWAFENAYVIYPFDQKTDMTSFVANEYMGVRFDELHQFYNRESKHPNKLVVLQPVFMSSKVGYRLHEYLRGIDLNTLITMVEAEDKCRETDLFLKPGELETKFVKYAFILDNTRRLMDSCVMDYPEGKMKLNRKTFTGNTKDDKALLEKLAMEGMLYRYGPKNREAIKRLKKELKVIVDLNFCAYFLITNDIIQYSMRRGYYHVGRGSGANSIVAYCLRITDVDPIELDLYFERFLNAERTSPPDFDIDYSWDEREDVQDYIFKRYGREHTALLGTMSTFKDRSVIREIGKVMGLPKSEIDGFTDLSKATENRANDTFKKIMTIFELMGKMPNQRSIHAGGVLISEEPITYYTALDLPPKGMPTVQWDMYEAEDIGYDKYDILSQRGIGHIKEAVKLVEQNQGKTIDIHQVKDFMRDPNLNERLKTGNTIGCFYIESPAMRQLLTKLVCDNYLTLVAASSIIRPGVAQSGMMKTYIQNFHAPDQVTYLHPVMEQQLKETFGVMVYQEDVIKVCIHYGGMDGTDADILRRGMSGKYRSRVEFDRLVEKFHEGSKVLGRPEQVTNEVWRQVSSFAGYSFSKAHSASFAVESYQSLYLKTYYPIEFMVGVLNNYGGFYTRWLYVHELRRAGATVHLPCVNHSSSVVSIKGTDAYLGFVGIQGLEGKFMELIPEERRLNGDYLDLEDFLRRTEIGLEQVVILIRCGALRFTGKSKKTLLWDVHAMLGQKAKPNNHAELFHIKAKHYEMPDLVNTRLEDSYHELELLGFPLTLSMFDLLKTAYRGDIRTKELGRYVGQMVRMVGLYVCEKTVHTKNNKKMWFGTFLDADGNFFDTTHFPNSTPVYPFRGTGCYLILGKVVEDFGFPSIEVVKFAKLEIQGNPVMDS</sequence>
<accession>A0A4R0NEF5</accession>
<dbReference type="Pfam" id="PF14579">
    <property type="entry name" value="HHH_6"/>
    <property type="match status" value="1"/>
</dbReference>
<dbReference type="Proteomes" id="UP000291117">
    <property type="component" value="Unassembled WGS sequence"/>
</dbReference>
<dbReference type="CDD" id="cd07431">
    <property type="entry name" value="PHP_PolIIIA"/>
    <property type="match status" value="1"/>
</dbReference>
<evidence type="ECO:0000313" key="9">
    <source>
        <dbReference type="Proteomes" id="UP000291117"/>
    </source>
</evidence>
<dbReference type="AlphaFoldDB" id="A0A4R0NEF5"/>
<keyword evidence="3 8" id="KW-0548">Nucleotidyltransferase</keyword>
<dbReference type="RefSeq" id="WP_131607809.1">
    <property type="nucleotide sequence ID" value="NZ_SJSM01000002.1"/>
</dbReference>
<dbReference type="SMART" id="SM00481">
    <property type="entry name" value="POLIIIAc"/>
    <property type="match status" value="1"/>
</dbReference>
<evidence type="ECO:0000256" key="1">
    <source>
        <dbReference type="ARBA" id="ARBA00012417"/>
    </source>
</evidence>
<evidence type="ECO:0000256" key="3">
    <source>
        <dbReference type="ARBA" id="ARBA00022695"/>
    </source>
</evidence>
<dbReference type="Pfam" id="PF07733">
    <property type="entry name" value="DNA_pol3_alpha"/>
    <property type="match status" value="1"/>
</dbReference>
<dbReference type="InterPro" id="IPR004013">
    <property type="entry name" value="PHP_dom"/>
</dbReference>
<dbReference type="GO" id="GO:0008408">
    <property type="term" value="F:3'-5' exonuclease activity"/>
    <property type="evidence" value="ECO:0007669"/>
    <property type="project" value="InterPro"/>
</dbReference>
<name>A0A4R0NEF5_9SPHI</name>
<keyword evidence="4" id="KW-0235">DNA replication</keyword>
<dbReference type="InterPro" id="IPR029460">
    <property type="entry name" value="DNAPol_HHH"/>
</dbReference>
<dbReference type="InterPro" id="IPR003141">
    <property type="entry name" value="Pol/His_phosphatase_N"/>
</dbReference>
<dbReference type="EC" id="2.7.7.7" evidence="1"/>